<keyword evidence="6" id="KW-1185">Reference proteome</keyword>
<reference evidence="3 6" key="2">
    <citation type="submission" date="2018-07" db="EMBL/GenBank/DDBJ databases">
        <title>The molecular basis for the intramolecular migration of carboxyl group in the catabolism of para-hydroxybenzoate via gentisate.</title>
        <authorList>
            <person name="Zhao H."/>
            <person name="Xu Y."/>
            <person name="Lin S."/>
            <person name="Spain J.C."/>
            <person name="Zhou N.-Y."/>
        </authorList>
    </citation>
    <scope>NUCLEOTIDE SEQUENCE [LARGE SCALE GENOMIC DNA]</scope>
    <source>
        <strain evidence="3 6">PHB-7a</strain>
    </source>
</reference>
<dbReference type="AlphaFoldDB" id="A0AAX0S833"/>
<reference evidence="4 5" key="1">
    <citation type="submission" date="2017-09" db="EMBL/GenBank/DDBJ databases">
        <title>Large-scale bioinformatics analysis of Bacillus genomes uncovers conserved roles of natural products in bacterial physiology.</title>
        <authorList>
            <consortium name="Agbiome Team Llc"/>
            <person name="Bleich R.M."/>
            <person name="Kirk G.J."/>
            <person name="Santa Maria K.C."/>
            <person name="Allen S.E."/>
            <person name="Farag S."/>
            <person name="Shank E.A."/>
            <person name="Bowers A."/>
        </authorList>
    </citation>
    <scope>NUCLEOTIDE SEQUENCE [LARGE SCALE GENOMIC DNA]</scope>
    <source>
        <strain evidence="4 5">AFS003229</strain>
    </source>
</reference>
<organism evidence="4 5">
    <name type="scientific">Peribacillus butanolivorans</name>
    <dbReference type="NCBI Taxonomy" id="421767"/>
    <lineage>
        <taxon>Bacteria</taxon>
        <taxon>Bacillati</taxon>
        <taxon>Bacillota</taxon>
        <taxon>Bacilli</taxon>
        <taxon>Bacillales</taxon>
        <taxon>Bacillaceae</taxon>
        <taxon>Peribacillus</taxon>
    </lineage>
</organism>
<dbReference type="RefSeq" id="WP_053345242.1">
    <property type="nucleotide sequence ID" value="NZ_CP030926.1"/>
</dbReference>
<dbReference type="InterPro" id="IPR010273">
    <property type="entry name" value="DUF881"/>
</dbReference>
<dbReference type="KEGG" id="pbut:DTO10_20100"/>
<evidence type="ECO:0000313" key="5">
    <source>
        <dbReference type="Proteomes" id="UP000220106"/>
    </source>
</evidence>
<accession>A0AAX0S833</accession>
<feature type="coiled-coil region" evidence="2">
    <location>
        <begin position="50"/>
        <end position="77"/>
    </location>
</feature>
<name>A0AAX0S833_9BACI</name>
<dbReference type="Proteomes" id="UP000260457">
    <property type="component" value="Chromosome"/>
</dbReference>
<dbReference type="PANTHER" id="PTHR37313">
    <property type="entry name" value="UPF0749 PROTEIN RV1825"/>
    <property type="match status" value="1"/>
</dbReference>
<dbReference type="Pfam" id="PF05949">
    <property type="entry name" value="DUF881"/>
    <property type="match status" value="1"/>
</dbReference>
<dbReference type="EMBL" id="CP030926">
    <property type="protein sequence ID" value="AXN40448.1"/>
    <property type="molecule type" value="Genomic_DNA"/>
</dbReference>
<evidence type="ECO:0000313" key="6">
    <source>
        <dbReference type="Proteomes" id="UP000260457"/>
    </source>
</evidence>
<comment type="similarity">
    <text evidence="1">Belongs to the UPF0749 family.</text>
</comment>
<evidence type="ECO:0000256" key="1">
    <source>
        <dbReference type="ARBA" id="ARBA00009108"/>
    </source>
</evidence>
<dbReference type="PANTHER" id="PTHR37313:SF2">
    <property type="entry name" value="UPF0749 PROTEIN YLXX"/>
    <property type="match status" value="1"/>
</dbReference>
<dbReference type="Gene3D" id="3.30.70.1880">
    <property type="entry name" value="Protein of unknown function DUF881"/>
    <property type="match status" value="1"/>
</dbReference>
<proteinExistence type="inferred from homology"/>
<gene>
    <name evidence="4" type="ORF">CN689_07545</name>
    <name evidence="3" type="ORF">DTO10_20100</name>
</gene>
<evidence type="ECO:0000313" key="3">
    <source>
        <dbReference type="EMBL" id="AXN40448.1"/>
    </source>
</evidence>
<evidence type="ECO:0000313" key="4">
    <source>
        <dbReference type="EMBL" id="PEJ35161.1"/>
    </source>
</evidence>
<protein>
    <submittedName>
        <fullName evidence="4">DUF881 domain-containing protein</fullName>
    </submittedName>
</protein>
<dbReference type="GeneID" id="97409012"/>
<dbReference type="Proteomes" id="UP000220106">
    <property type="component" value="Unassembled WGS sequence"/>
</dbReference>
<evidence type="ECO:0000256" key="2">
    <source>
        <dbReference type="SAM" id="Coils"/>
    </source>
</evidence>
<sequence length="236" mass="26727">MRKKLSFSLITLIAGFMLAIQFNLVNQPVVSDTRDMWQLKNDLLKEQQSQVELLESISKLEEKIASYETKKNESKEELLRETLSEFKTDAGLTEITGKGVSVSVQPIKEGLLLGEKIEYISPVLLRRLINEMYMFGADEISISGQRYISTSVIRDINGKPKVDGYSLTDYPLEIQALTVNPKKLKQRIQGSELMDDFFIDNFEVQITTPSSELTLPAYQNTINVEHMEPIIDGGES</sequence>
<keyword evidence="2" id="KW-0175">Coiled coil</keyword>
<dbReference type="EMBL" id="NUEQ01000013">
    <property type="protein sequence ID" value="PEJ35161.1"/>
    <property type="molecule type" value="Genomic_DNA"/>
</dbReference>